<evidence type="ECO:0000256" key="4">
    <source>
        <dbReference type="SAM" id="MobiDB-lite"/>
    </source>
</evidence>
<dbReference type="InterPro" id="IPR000757">
    <property type="entry name" value="Beta-glucanase-like"/>
</dbReference>
<dbReference type="SUPFAM" id="SSF49899">
    <property type="entry name" value="Concanavalin A-like lectins/glucanases"/>
    <property type="match status" value="1"/>
</dbReference>
<dbReference type="GO" id="GO:0004553">
    <property type="term" value="F:hydrolase activity, hydrolyzing O-glycosyl compounds"/>
    <property type="evidence" value="ECO:0007669"/>
    <property type="project" value="InterPro"/>
</dbReference>
<dbReference type="Gene3D" id="2.60.120.200">
    <property type="match status" value="1"/>
</dbReference>
<dbReference type="InterPro" id="IPR050546">
    <property type="entry name" value="Glycosyl_Hydrlase_16"/>
</dbReference>
<reference evidence="6" key="1">
    <citation type="submission" date="2021-06" db="EMBL/GenBank/DDBJ databases">
        <authorList>
            <person name="Kallberg Y."/>
            <person name="Tangrot J."/>
            <person name="Rosling A."/>
        </authorList>
    </citation>
    <scope>NUCLEOTIDE SEQUENCE</scope>
    <source>
        <strain evidence="6">AZ414A</strain>
    </source>
</reference>
<protein>
    <submittedName>
        <fullName evidence="6">3805_t:CDS:1</fullName>
    </submittedName>
</protein>
<dbReference type="Proteomes" id="UP000789706">
    <property type="component" value="Unassembled WGS sequence"/>
</dbReference>
<dbReference type="AlphaFoldDB" id="A0A9N8VWC1"/>
<accession>A0A9N8VWC1</accession>
<keyword evidence="3" id="KW-0326">Glycosidase</keyword>
<dbReference type="Pfam" id="PF00722">
    <property type="entry name" value="Glyco_hydro_16"/>
    <property type="match status" value="1"/>
</dbReference>
<keyword evidence="7" id="KW-1185">Reference proteome</keyword>
<evidence type="ECO:0000259" key="5">
    <source>
        <dbReference type="PROSITE" id="PS51762"/>
    </source>
</evidence>
<proteinExistence type="predicted"/>
<sequence length="301" mass="33770">MYVITDNSDEDDNSKKIMIVMEEASPTKSTSTQSSTALYPPENGQHPINLSKNNKCRSFTDEFKSSRIVEYYEYNRDPKSADWINTSGNRNSYTLANGQLLAHLIKPTKDQGRVNDPAGPYNKNLGQGLTLNSTYKLHFGITEIKMKVNGVGGVVTAFIVNNGDEIDWEMVGKDVNHGQSNFFWNGLLLYGVNGGVHSVPNGPIDTKFHTYTFDWQPDRITWKIDGQVVRTLWRKDTYKDGVYQFPSNPSYVQLGIWDGSGAPGTAKWANGPIDWTKQPDKLTTIIESVSIKCDPKYNIIV</sequence>
<evidence type="ECO:0000256" key="2">
    <source>
        <dbReference type="ARBA" id="ARBA00022801"/>
    </source>
</evidence>
<evidence type="ECO:0000313" key="7">
    <source>
        <dbReference type="Proteomes" id="UP000789706"/>
    </source>
</evidence>
<name>A0A9N8VWC1_9GLOM</name>
<dbReference type="EMBL" id="CAJVPK010000156">
    <property type="protein sequence ID" value="CAG8462376.1"/>
    <property type="molecule type" value="Genomic_DNA"/>
</dbReference>
<keyword evidence="1" id="KW-0732">Signal</keyword>
<gene>
    <name evidence="6" type="ORF">DEBURN_LOCUS2749</name>
</gene>
<feature type="region of interest" description="Disordered" evidence="4">
    <location>
        <begin position="24"/>
        <end position="53"/>
    </location>
</feature>
<dbReference type="PANTHER" id="PTHR10963">
    <property type="entry name" value="GLYCOSYL HYDROLASE-RELATED"/>
    <property type="match status" value="1"/>
</dbReference>
<organism evidence="6 7">
    <name type="scientific">Diversispora eburnea</name>
    <dbReference type="NCBI Taxonomy" id="1213867"/>
    <lineage>
        <taxon>Eukaryota</taxon>
        <taxon>Fungi</taxon>
        <taxon>Fungi incertae sedis</taxon>
        <taxon>Mucoromycota</taxon>
        <taxon>Glomeromycotina</taxon>
        <taxon>Glomeromycetes</taxon>
        <taxon>Diversisporales</taxon>
        <taxon>Diversisporaceae</taxon>
        <taxon>Diversispora</taxon>
    </lineage>
</organism>
<evidence type="ECO:0000256" key="1">
    <source>
        <dbReference type="ARBA" id="ARBA00022729"/>
    </source>
</evidence>
<evidence type="ECO:0000313" key="6">
    <source>
        <dbReference type="EMBL" id="CAG8462376.1"/>
    </source>
</evidence>
<keyword evidence="2" id="KW-0378">Hydrolase</keyword>
<dbReference type="PROSITE" id="PS51762">
    <property type="entry name" value="GH16_2"/>
    <property type="match status" value="1"/>
</dbReference>
<dbReference type="GO" id="GO:0005975">
    <property type="term" value="P:carbohydrate metabolic process"/>
    <property type="evidence" value="ECO:0007669"/>
    <property type="project" value="InterPro"/>
</dbReference>
<comment type="caution">
    <text evidence="6">The sequence shown here is derived from an EMBL/GenBank/DDBJ whole genome shotgun (WGS) entry which is preliminary data.</text>
</comment>
<dbReference type="InterPro" id="IPR013320">
    <property type="entry name" value="ConA-like_dom_sf"/>
</dbReference>
<feature type="domain" description="GH16" evidence="5">
    <location>
        <begin position="33"/>
        <end position="284"/>
    </location>
</feature>
<evidence type="ECO:0000256" key="3">
    <source>
        <dbReference type="ARBA" id="ARBA00023295"/>
    </source>
</evidence>
<dbReference type="OrthoDB" id="4781at2759"/>
<dbReference type="PANTHER" id="PTHR10963:SF22">
    <property type="entry name" value="GLYCOSIDASE CRH2-RELATED"/>
    <property type="match status" value="1"/>
</dbReference>
<feature type="compositionally biased region" description="Low complexity" evidence="4">
    <location>
        <begin position="26"/>
        <end position="36"/>
    </location>
</feature>